<protein>
    <submittedName>
        <fullName evidence="2">AAA domain family protein</fullName>
    </submittedName>
</protein>
<evidence type="ECO:0000259" key="1">
    <source>
        <dbReference type="SMART" id="SM00382"/>
    </source>
</evidence>
<proteinExistence type="predicted"/>
<dbReference type="PANTHER" id="PTHR43718:SF2">
    <property type="entry name" value="LON PROTEASE HOMOLOG, MITOCHONDRIAL"/>
    <property type="match status" value="1"/>
</dbReference>
<dbReference type="KEGG" id="rin:ACS15_2937"/>
<dbReference type="GO" id="GO:0004252">
    <property type="term" value="F:serine-type endopeptidase activity"/>
    <property type="evidence" value="ECO:0007669"/>
    <property type="project" value="InterPro"/>
</dbReference>
<dbReference type="SMART" id="SM00382">
    <property type="entry name" value="AAA"/>
    <property type="match status" value="1"/>
</dbReference>
<evidence type="ECO:0000313" key="2">
    <source>
        <dbReference type="EMBL" id="ANH74274.1"/>
    </source>
</evidence>
<dbReference type="InterPro" id="IPR027065">
    <property type="entry name" value="Lon_Prtase"/>
</dbReference>
<dbReference type="InterPro" id="IPR027417">
    <property type="entry name" value="P-loop_NTPase"/>
</dbReference>
<sequence>MSAPRQPSEHPPGFVPLGDLSEQRSAAAWHLLIPSNTHTVLEAARQAKLDLAVIKEDEHESSSAGPAVATPAEVVPAPRRARPRHIQVFGPEALALANEHMQGADRSQRRCAETLLERAGSNEGYRALPRVRSALKKLETARSVFGNLSEPIEKLRIDLTLNSAMRTKDFRIRPILLTGPPGIGKTHFALKLAELLNVPMRKWSAGSAQASFQLTGGDSAWHSARPGMVIEMLARGSSATPVLILDEVDKIGSDVRYPVTPVLLDLLESETASTFQDMFLHMAFDASRIIYVLTANDLNAVPSPLLSRVEVFDIPAPEPEQRLLLVLAEVQRLQRATGKRIELDASAAEALAGRSDLDLRATHRLVQDAFATAMASGKHVAAPKMPRRAGRQAIGFVADRQSGERA</sequence>
<dbReference type="GO" id="GO:0004176">
    <property type="term" value="F:ATP-dependent peptidase activity"/>
    <property type="evidence" value="ECO:0007669"/>
    <property type="project" value="InterPro"/>
</dbReference>
<dbReference type="InterPro" id="IPR003593">
    <property type="entry name" value="AAA+_ATPase"/>
</dbReference>
<name>A0AAC9FS07_9RALS</name>
<organism evidence="2 3">
    <name type="scientific">Ralstonia insidiosa</name>
    <dbReference type="NCBI Taxonomy" id="190721"/>
    <lineage>
        <taxon>Bacteria</taxon>
        <taxon>Pseudomonadati</taxon>
        <taxon>Pseudomonadota</taxon>
        <taxon>Betaproteobacteria</taxon>
        <taxon>Burkholderiales</taxon>
        <taxon>Burkholderiaceae</taxon>
        <taxon>Ralstonia</taxon>
    </lineage>
</organism>
<dbReference type="GO" id="GO:0016887">
    <property type="term" value="F:ATP hydrolysis activity"/>
    <property type="evidence" value="ECO:0007669"/>
    <property type="project" value="InterPro"/>
</dbReference>
<dbReference type="AlphaFoldDB" id="A0AAC9FS07"/>
<feature type="domain" description="AAA+ ATPase" evidence="1">
    <location>
        <begin position="171"/>
        <end position="316"/>
    </location>
</feature>
<gene>
    <name evidence="2" type="ORF">ACS15_2937</name>
</gene>
<dbReference type="EMBL" id="CP012605">
    <property type="protein sequence ID" value="ANH74274.1"/>
    <property type="molecule type" value="Genomic_DNA"/>
</dbReference>
<dbReference type="GeneID" id="34794130"/>
<dbReference type="InterPro" id="IPR003959">
    <property type="entry name" value="ATPase_AAA_core"/>
</dbReference>
<dbReference type="RefSeq" id="WP_012435751.1">
    <property type="nucleotide sequence ID" value="NZ_CP012605.1"/>
</dbReference>
<dbReference type="SUPFAM" id="SSF52540">
    <property type="entry name" value="P-loop containing nucleoside triphosphate hydrolases"/>
    <property type="match status" value="1"/>
</dbReference>
<accession>A0AAC9FS07</accession>
<evidence type="ECO:0000313" key="3">
    <source>
        <dbReference type="Proteomes" id="UP000077927"/>
    </source>
</evidence>
<dbReference type="GO" id="GO:0005524">
    <property type="term" value="F:ATP binding"/>
    <property type="evidence" value="ECO:0007669"/>
    <property type="project" value="InterPro"/>
</dbReference>
<dbReference type="GO" id="GO:0006515">
    <property type="term" value="P:protein quality control for misfolded or incompletely synthesized proteins"/>
    <property type="evidence" value="ECO:0007669"/>
    <property type="project" value="TreeGrafter"/>
</dbReference>
<dbReference type="Proteomes" id="UP000077927">
    <property type="component" value="Chromosome 1"/>
</dbReference>
<dbReference type="Pfam" id="PF00004">
    <property type="entry name" value="AAA"/>
    <property type="match status" value="1"/>
</dbReference>
<reference evidence="2 3" key="1">
    <citation type="submission" date="2015-09" db="EMBL/GenBank/DDBJ databases">
        <authorList>
            <person name="Xu Y."/>
            <person name="Nagy A."/>
            <person name="Liu N.T."/>
            <person name="Nou X."/>
        </authorList>
    </citation>
    <scope>NUCLEOTIDE SEQUENCE [LARGE SCALE GENOMIC DNA]</scope>
    <source>
        <strain evidence="2 3">FC1138</strain>
    </source>
</reference>
<dbReference type="Gene3D" id="3.40.50.300">
    <property type="entry name" value="P-loop containing nucleotide triphosphate hydrolases"/>
    <property type="match status" value="1"/>
</dbReference>
<dbReference type="PANTHER" id="PTHR43718">
    <property type="entry name" value="LON PROTEASE"/>
    <property type="match status" value="1"/>
</dbReference>